<sequence>MENKNIFKFYTLAKINAKRLFLNKSNYISSIIYLGYFLVFYLLFLFNGGATKDNAAFWKILAFKSMFSYIALNVYLGYFVLKIFFSNEGRNLLTIEKQFGIKEWQSFLVRYFLVVCYIYLFIGLESILLLSLAVNFDISFIAVYVALPHLNYLLLVLFIISIIFILVILFSKVLGTIFYTTLMVLTASSPILSSALKSENNFEHVRSVDEFLININLGKQFYRAAKDDNLTLYSENAQQLFGDWSNPFYYSYLGDDGSLMGLNNFNENAMKKFDENLWKSYFYGQTLNKNLINDEEIYIMGFDPSFLDMFLSLKETLKDMKINKELNGYLRVVNTVNELKKTNFGSKYRNLVSFVEKNYELFQYKENDFKIDDNNSEKEFYQEHPEFLQISSLFTQGFTKSWMIEIGDIFIIDQNSNTRKMNLNDYYEIISKSKKRQFLNYFNFSKYLQFQYSDPLYTNQYLSSVYYFWDLEITKYFKVEENMLYNSVANSNFLNTTSSVFDSGVEVKKTNILVYVYSIYIIKILIGFIVSIFLFQKKSFRN</sequence>
<feature type="transmembrane region" description="Helical" evidence="1">
    <location>
        <begin position="150"/>
        <end position="170"/>
    </location>
</feature>
<name>A0A5B9Y2N6_9MOLU</name>
<organism evidence="2 3">
    <name type="scientific">Spiroplasma chinense</name>
    <dbReference type="NCBI Taxonomy" id="216932"/>
    <lineage>
        <taxon>Bacteria</taxon>
        <taxon>Bacillati</taxon>
        <taxon>Mycoplasmatota</taxon>
        <taxon>Mollicutes</taxon>
        <taxon>Entomoplasmatales</taxon>
        <taxon>Spiroplasmataceae</taxon>
        <taxon>Spiroplasma</taxon>
    </lineage>
</organism>
<feature type="transmembrane region" description="Helical" evidence="1">
    <location>
        <begin position="66"/>
        <end position="86"/>
    </location>
</feature>
<evidence type="ECO:0008006" key="4">
    <source>
        <dbReference type="Google" id="ProtNLM"/>
    </source>
</evidence>
<feature type="transmembrane region" description="Helical" evidence="1">
    <location>
        <begin position="27"/>
        <end position="46"/>
    </location>
</feature>
<keyword evidence="3" id="KW-1185">Reference proteome</keyword>
<evidence type="ECO:0000313" key="3">
    <source>
        <dbReference type="Proteomes" id="UP000323144"/>
    </source>
</evidence>
<dbReference type="KEGG" id="schi:SCHIN_v1c00920"/>
<gene>
    <name evidence="2" type="ORF">SCHIN_v1c00920</name>
</gene>
<dbReference type="Proteomes" id="UP000323144">
    <property type="component" value="Chromosome"/>
</dbReference>
<feature type="transmembrane region" description="Helical" evidence="1">
    <location>
        <begin position="512"/>
        <end position="535"/>
    </location>
</feature>
<accession>A0A5B9Y2N6</accession>
<dbReference type="EMBL" id="CP043026">
    <property type="protein sequence ID" value="QEH61290.1"/>
    <property type="molecule type" value="Genomic_DNA"/>
</dbReference>
<evidence type="ECO:0000256" key="1">
    <source>
        <dbReference type="SAM" id="Phobius"/>
    </source>
</evidence>
<dbReference type="AlphaFoldDB" id="A0A5B9Y2N6"/>
<evidence type="ECO:0000313" key="2">
    <source>
        <dbReference type="EMBL" id="QEH61290.1"/>
    </source>
</evidence>
<feature type="transmembrane region" description="Helical" evidence="1">
    <location>
        <begin position="107"/>
        <end position="130"/>
    </location>
</feature>
<protein>
    <recommendedName>
        <fullName evidence="4">ABC transporter permease</fullName>
    </recommendedName>
</protein>
<keyword evidence="1" id="KW-0472">Membrane</keyword>
<keyword evidence="1" id="KW-0812">Transmembrane</keyword>
<proteinExistence type="predicted"/>
<keyword evidence="1" id="KW-1133">Transmembrane helix</keyword>
<reference evidence="2 3" key="1">
    <citation type="submission" date="2019-08" db="EMBL/GenBank/DDBJ databases">
        <title>Complete genome sequence of Spiroplasma chinense CCH (DSM 19755).</title>
        <authorList>
            <person name="Shen H.-Y."/>
            <person name="Lin Y.-C."/>
            <person name="Chou L."/>
            <person name="Kuo C.-H."/>
        </authorList>
    </citation>
    <scope>NUCLEOTIDE SEQUENCE [LARGE SCALE GENOMIC DNA]</scope>
    <source>
        <strain evidence="2 3">CCH</strain>
    </source>
</reference>